<accession>A0AAE0WXP0</accession>
<name>A0AAE0WXP0_9PEZI</name>
<reference evidence="1" key="1">
    <citation type="submission" date="2023-07" db="EMBL/GenBank/DDBJ databases">
        <title>Black Yeasts Isolated from many extreme environments.</title>
        <authorList>
            <person name="Coleine C."/>
            <person name="Stajich J.E."/>
            <person name="Selbmann L."/>
        </authorList>
    </citation>
    <scope>NUCLEOTIDE SEQUENCE</scope>
    <source>
        <strain evidence="1">CCFEE 5485</strain>
    </source>
</reference>
<keyword evidence="2" id="KW-1185">Reference proteome</keyword>
<protein>
    <submittedName>
        <fullName evidence="1">Uncharacterized protein</fullName>
    </submittedName>
</protein>
<proteinExistence type="predicted"/>
<evidence type="ECO:0000313" key="2">
    <source>
        <dbReference type="Proteomes" id="UP001274830"/>
    </source>
</evidence>
<gene>
    <name evidence="1" type="ORF">LTR78_000192</name>
</gene>
<organism evidence="1 2">
    <name type="scientific">Recurvomyces mirabilis</name>
    <dbReference type="NCBI Taxonomy" id="574656"/>
    <lineage>
        <taxon>Eukaryota</taxon>
        <taxon>Fungi</taxon>
        <taxon>Dikarya</taxon>
        <taxon>Ascomycota</taxon>
        <taxon>Pezizomycotina</taxon>
        <taxon>Dothideomycetes</taxon>
        <taxon>Dothideomycetidae</taxon>
        <taxon>Mycosphaerellales</taxon>
        <taxon>Teratosphaeriaceae</taxon>
        <taxon>Recurvomyces</taxon>
    </lineage>
</organism>
<comment type="caution">
    <text evidence="1">The sequence shown here is derived from an EMBL/GenBank/DDBJ whole genome shotgun (WGS) entry which is preliminary data.</text>
</comment>
<dbReference type="AlphaFoldDB" id="A0AAE0WXP0"/>
<dbReference type="EMBL" id="JAUTXT010000001">
    <property type="protein sequence ID" value="KAK3679816.1"/>
    <property type="molecule type" value="Genomic_DNA"/>
</dbReference>
<sequence>MPSYLYATDGLKMLVKHSADPTKQLDNVQLVVCELNSGAYSSELYPLIVFKGGPDLRERREAVQDLWLRDQQTLSGDSTDGAVSLLSQCFSQLNRTGRTISLTVVGRTQGWHSTAEDDQVWGSKAYTSKLNELDACLDKKAFKDGDCVKVMVKLFEASHDVSAPIKSLALDLQNGYHSSSSASNGALQKMSDHSGKFLPVLERLDLRLKISAPNDGLDDVSEASSGTMVEEMSDCETEISHDAISTFEAISLGGCPSPLSQLDLTMCGPAVDNDAYNLTLDSINKGLGNAYFQEIALHQGRFDALSLQGFLESHSIGLKTLILDDVQLQSYDSWRASLKWMVENLTLDVLELHNLKATKCCTKFARQLTKVLCGLCGDGAWVSYRFFDGAEKVAEGLEYLVDIATGQYKWLDRLVEGRTKPLMEEDSD</sequence>
<evidence type="ECO:0000313" key="1">
    <source>
        <dbReference type="EMBL" id="KAK3679816.1"/>
    </source>
</evidence>
<dbReference type="Proteomes" id="UP001274830">
    <property type="component" value="Unassembled WGS sequence"/>
</dbReference>